<dbReference type="Pfam" id="PF02803">
    <property type="entry name" value="Thiolase_C"/>
    <property type="match status" value="1"/>
</dbReference>
<feature type="active site" description="Proton acceptor" evidence="6">
    <location>
        <position position="381"/>
    </location>
</feature>
<dbReference type="PANTHER" id="PTHR18919">
    <property type="entry name" value="ACETYL-COA C-ACYLTRANSFERASE"/>
    <property type="match status" value="1"/>
</dbReference>
<proteinExistence type="inferred from homology"/>
<feature type="active site" description="Proton acceptor" evidence="6">
    <location>
        <position position="351"/>
    </location>
</feature>
<dbReference type="NCBIfam" id="TIGR01930">
    <property type="entry name" value="AcCoA-C-Actrans"/>
    <property type="match status" value="1"/>
</dbReference>
<dbReference type="EC" id="2.3.1.9" evidence="2"/>
<dbReference type="OrthoDB" id="9764892at2"/>
<evidence type="ECO:0000256" key="6">
    <source>
        <dbReference type="PIRSR" id="PIRSR000429-1"/>
    </source>
</evidence>
<dbReference type="InterPro" id="IPR020617">
    <property type="entry name" value="Thiolase_C"/>
</dbReference>
<evidence type="ECO:0000256" key="5">
    <source>
        <dbReference type="ARBA" id="ARBA00030755"/>
    </source>
</evidence>
<dbReference type="Proteomes" id="UP000261011">
    <property type="component" value="Unassembled WGS sequence"/>
</dbReference>
<dbReference type="FunFam" id="3.40.47.10:FF:000010">
    <property type="entry name" value="Acetyl-CoA acetyltransferase (Thiolase)"/>
    <property type="match status" value="1"/>
</dbReference>
<feature type="domain" description="Thiolase C-terminal" evidence="9">
    <location>
        <begin position="273"/>
        <end position="394"/>
    </location>
</feature>
<dbReference type="Gene3D" id="3.40.47.10">
    <property type="match status" value="2"/>
</dbReference>
<dbReference type="CDD" id="cd00751">
    <property type="entry name" value="thiolase"/>
    <property type="match status" value="1"/>
</dbReference>
<dbReference type="PIRSF" id="PIRSF000429">
    <property type="entry name" value="Ac-CoA_Ac_transf"/>
    <property type="match status" value="1"/>
</dbReference>
<dbReference type="PROSITE" id="PS00737">
    <property type="entry name" value="THIOLASE_2"/>
    <property type="match status" value="1"/>
</dbReference>
<dbReference type="InterPro" id="IPR002155">
    <property type="entry name" value="Thiolase"/>
</dbReference>
<dbReference type="InterPro" id="IPR020615">
    <property type="entry name" value="Thiolase_acyl_enz_int_AS"/>
</dbReference>
<dbReference type="GO" id="GO:0003985">
    <property type="term" value="F:acetyl-CoA C-acetyltransferase activity"/>
    <property type="evidence" value="ECO:0007669"/>
    <property type="project" value="UniProtKB-EC"/>
</dbReference>
<feature type="active site" description="Acyl-thioester intermediate" evidence="6">
    <location>
        <position position="89"/>
    </location>
</feature>
<protein>
    <recommendedName>
        <fullName evidence="2">acetyl-CoA C-acetyltransferase</fullName>
        <ecNumber evidence="2">2.3.1.9</ecNumber>
    </recommendedName>
    <alternativeName>
        <fullName evidence="5">Acetoacetyl-CoA thiolase</fullName>
    </alternativeName>
</protein>
<comment type="caution">
    <text evidence="10">The sequence shown here is derived from an EMBL/GenBank/DDBJ whole genome shotgun (WGS) entry which is preliminary data.</text>
</comment>
<dbReference type="InterPro" id="IPR020613">
    <property type="entry name" value="Thiolase_CS"/>
</dbReference>
<dbReference type="InterPro" id="IPR020610">
    <property type="entry name" value="Thiolase_AS"/>
</dbReference>
<keyword evidence="3 7" id="KW-0808">Transferase</keyword>
<dbReference type="RefSeq" id="WP_117521729.1">
    <property type="nucleotide sequence ID" value="NZ_JAGGLS010000005.1"/>
</dbReference>
<evidence type="ECO:0000259" key="9">
    <source>
        <dbReference type="Pfam" id="PF02803"/>
    </source>
</evidence>
<evidence type="ECO:0000259" key="8">
    <source>
        <dbReference type="Pfam" id="PF00108"/>
    </source>
</evidence>
<gene>
    <name evidence="10" type="ORF">DXA39_05525</name>
</gene>
<dbReference type="PANTHER" id="PTHR18919:SF107">
    <property type="entry name" value="ACETYL-COA ACETYLTRANSFERASE, CYTOSOLIC"/>
    <property type="match status" value="1"/>
</dbReference>
<dbReference type="Pfam" id="PF00108">
    <property type="entry name" value="Thiolase_N"/>
    <property type="match status" value="1"/>
</dbReference>
<evidence type="ECO:0000313" key="10">
    <source>
        <dbReference type="EMBL" id="RGB75786.1"/>
    </source>
</evidence>
<comment type="similarity">
    <text evidence="1 7">Belongs to the thiolase-like superfamily. Thiolase family.</text>
</comment>
<dbReference type="SUPFAM" id="SSF53901">
    <property type="entry name" value="Thiolase-like"/>
    <property type="match status" value="2"/>
</dbReference>
<organism evidence="10 11">
    <name type="scientific">Anaerococcus nagyae</name>
    <dbReference type="NCBI Taxonomy" id="1755241"/>
    <lineage>
        <taxon>Bacteria</taxon>
        <taxon>Bacillati</taxon>
        <taxon>Bacillota</taxon>
        <taxon>Tissierellia</taxon>
        <taxon>Tissierellales</taxon>
        <taxon>Peptoniphilaceae</taxon>
        <taxon>Anaerococcus</taxon>
    </lineage>
</organism>
<dbReference type="PROSITE" id="PS00099">
    <property type="entry name" value="THIOLASE_3"/>
    <property type="match status" value="1"/>
</dbReference>
<evidence type="ECO:0000256" key="4">
    <source>
        <dbReference type="ARBA" id="ARBA00023315"/>
    </source>
</evidence>
<accession>A0A3E2TH91</accession>
<keyword evidence="11" id="KW-1185">Reference proteome</keyword>
<dbReference type="InterPro" id="IPR020616">
    <property type="entry name" value="Thiolase_N"/>
</dbReference>
<evidence type="ECO:0000256" key="3">
    <source>
        <dbReference type="ARBA" id="ARBA00022679"/>
    </source>
</evidence>
<dbReference type="InterPro" id="IPR016039">
    <property type="entry name" value="Thiolase-like"/>
</dbReference>
<reference evidence="10 11" key="1">
    <citation type="submission" date="2018-08" db="EMBL/GenBank/DDBJ databases">
        <title>A genome reference for cultivated species of the human gut microbiota.</title>
        <authorList>
            <person name="Zou Y."/>
            <person name="Xue W."/>
            <person name="Luo G."/>
        </authorList>
    </citation>
    <scope>NUCLEOTIDE SEQUENCE [LARGE SCALE GENOMIC DNA]</scope>
    <source>
        <strain evidence="10 11">OF01-3</strain>
    </source>
</reference>
<dbReference type="EMBL" id="QVEU01000004">
    <property type="protein sequence ID" value="RGB75786.1"/>
    <property type="molecule type" value="Genomic_DNA"/>
</dbReference>
<sequence length="394" mass="41368">MTRKVVIASAARTPVGSYGGALKSVSAKDLGITAVKEAINRAGIKPEDVDETVFGCVLQAGLGQNIARQISLGSGIPKEKPAMTVNIVCGSGLRSVSLAAQMIKAGDADIVVAGGTESMSNAPFLLNEERWGARMGDKKVVDEMIKDGLWDAFNDYHMGMTAENIAEKYNLTREEQDELAAMSQNRAEKARAEGRFKDEIVPVEVKDRKGNVTTVDTDEHIREGVTAEGISGLKPAFKRDGGSVTAANASGLNDGSAALVVMSEEKAKELGVTPLATVVSYATEGVDPAIMGTGPIPTVRKALEKADLNLEDIELIEANEAFAAQALSVIKELGLNTDIVNVNGGAIAIGHPIGASGARIFTTLLYEMQKRDVKKGLATLCIGGGMGTAIVVER</sequence>
<name>A0A3E2TH91_9FIRM</name>
<dbReference type="AlphaFoldDB" id="A0A3E2TH91"/>
<dbReference type="PROSITE" id="PS00098">
    <property type="entry name" value="THIOLASE_1"/>
    <property type="match status" value="1"/>
</dbReference>
<evidence type="ECO:0000256" key="2">
    <source>
        <dbReference type="ARBA" id="ARBA00012705"/>
    </source>
</evidence>
<evidence type="ECO:0000256" key="1">
    <source>
        <dbReference type="ARBA" id="ARBA00010982"/>
    </source>
</evidence>
<evidence type="ECO:0000313" key="11">
    <source>
        <dbReference type="Proteomes" id="UP000261011"/>
    </source>
</evidence>
<evidence type="ECO:0000256" key="7">
    <source>
        <dbReference type="RuleBase" id="RU003557"/>
    </source>
</evidence>
<feature type="domain" description="Thiolase N-terminal" evidence="8">
    <location>
        <begin position="5"/>
        <end position="265"/>
    </location>
</feature>
<keyword evidence="4 7" id="KW-0012">Acyltransferase</keyword>